<dbReference type="AlphaFoldDB" id="A0A6N8DSK1"/>
<proteinExistence type="predicted"/>
<feature type="transmembrane region" description="Helical" evidence="1">
    <location>
        <begin position="24"/>
        <end position="57"/>
    </location>
</feature>
<sequence length="165" mass="16248">MNPFPAKLFDLVSAAVEQRLRVTLFGAAMTALGFGLTALFAALAIGFGALAAYAALVAAQGQVASAMIVGGLCAGLALATFVVSAILSARRGAPAAPAQARAPADPLVEAIVAAVGAQDRLARALTRSAGVSTPTRLVVLALTCGLALGGLLGQRDAPKTGAPKA</sequence>
<feature type="transmembrane region" description="Helical" evidence="1">
    <location>
        <begin position="63"/>
        <end position="87"/>
    </location>
</feature>
<evidence type="ECO:0000313" key="2">
    <source>
        <dbReference type="EMBL" id="MTV32806.1"/>
    </source>
</evidence>
<dbReference type="EMBL" id="WNKS01000022">
    <property type="protein sequence ID" value="MTV32806.1"/>
    <property type="molecule type" value="Genomic_DNA"/>
</dbReference>
<dbReference type="RefSeq" id="WP_155447494.1">
    <property type="nucleotide sequence ID" value="NZ_JAOQNR010000021.1"/>
</dbReference>
<accession>A0A6N8DSK1</accession>
<keyword evidence="1" id="KW-0472">Membrane</keyword>
<reference evidence="2 3" key="1">
    <citation type="submission" date="2019-11" db="EMBL/GenBank/DDBJ databases">
        <title>Whole-genome sequence of a Rhodoblastus acidophilus DSM 142.</title>
        <authorList>
            <person name="Kyndt J.A."/>
            <person name="Meyer T.E."/>
        </authorList>
    </citation>
    <scope>NUCLEOTIDE SEQUENCE [LARGE SCALE GENOMIC DNA]</scope>
    <source>
        <strain evidence="2 3">DSM 142</strain>
    </source>
</reference>
<protein>
    <submittedName>
        <fullName evidence="2">Uncharacterized protein</fullName>
    </submittedName>
</protein>
<keyword evidence="1" id="KW-0812">Transmembrane</keyword>
<gene>
    <name evidence="2" type="ORF">GJ654_17630</name>
</gene>
<keyword evidence="1" id="KW-1133">Transmembrane helix</keyword>
<evidence type="ECO:0000256" key="1">
    <source>
        <dbReference type="SAM" id="Phobius"/>
    </source>
</evidence>
<dbReference type="Proteomes" id="UP000439113">
    <property type="component" value="Unassembled WGS sequence"/>
</dbReference>
<organism evidence="2 3">
    <name type="scientific">Rhodoblastus acidophilus</name>
    <name type="common">Rhodopseudomonas acidophila</name>
    <dbReference type="NCBI Taxonomy" id="1074"/>
    <lineage>
        <taxon>Bacteria</taxon>
        <taxon>Pseudomonadati</taxon>
        <taxon>Pseudomonadota</taxon>
        <taxon>Alphaproteobacteria</taxon>
        <taxon>Hyphomicrobiales</taxon>
        <taxon>Rhodoblastaceae</taxon>
        <taxon>Rhodoblastus</taxon>
    </lineage>
</organism>
<name>A0A6N8DSK1_RHOAC</name>
<evidence type="ECO:0000313" key="3">
    <source>
        <dbReference type="Proteomes" id="UP000439113"/>
    </source>
</evidence>
<comment type="caution">
    <text evidence="2">The sequence shown here is derived from an EMBL/GenBank/DDBJ whole genome shotgun (WGS) entry which is preliminary data.</text>
</comment>